<feature type="region of interest" description="Disordered" evidence="1">
    <location>
        <begin position="1"/>
        <end position="31"/>
    </location>
</feature>
<keyword evidence="3" id="KW-1185">Reference proteome</keyword>
<name>A0A9N9D7K5_9GLOM</name>
<evidence type="ECO:0000256" key="1">
    <source>
        <dbReference type="SAM" id="MobiDB-lite"/>
    </source>
</evidence>
<evidence type="ECO:0000313" key="2">
    <source>
        <dbReference type="EMBL" id="CAG8628931.1"/>
    </source>
</evidence>
<feature type="compositionally biased region" description="Polar residues" evidence="1">
    <location>
        <begin position="19"/>
        <end position="31"/>
    </location>
</feature>
<organism evidence="2 3">
    <name type="scientific">Funneliformis caledonium</name>
    <dbReference type="NCBI Taxonomy" id="1117310"/>
    <lineage>
        <taxon>Eukaryota</taxon>
        <taxon>Fungi</taxon>
        <taxon>Fungi incertae sedis</taxon>
        <taxon>Mucoromycota</taxon>
        <taxon>Glomeromycotina</taxon>
        <taxon>Glomeromycetes</taxon>
        <taxon>Glomerales</taxon>
        <taxon>Glomeraceae</taxon>
        <taxon>Funneliformis</taxon>
    </lineage>
</organism>
<gene>
    <name evidence="2" type="ORF">FCALED_LOCUS9959</name>
</gene>
<accession>A0A9N9D7K5</accession>
<protein>
    <submittedName>
        <fullName evidence="2">16401_t:CDS:1</fullName>
    </submittedName>
</protein>
<sequence>MSTKNEQGLIQEISHNFDESATPSSIQENDSTCALSLNPPEISFISGSRPLLLL</sequence>
<evidence type="ECO:0000313" key="3">
    <source>
        <dbReference type="Proteomes" id="UP000789570"/>
    </source>
</evidence>
<dbReference type="AlphaFoldDB" id="A0A9N9D7K5"/>
<dbReference type="EMBL" id="CAJVPQ010003481">
    <property type="protein sequence ID" value="CAG8628931.1"/>
    <property type="molecule type" value="Genomic_DNA"/>
</dbReference>
<proteinExistence type="predicted"/>
<reference evidence="2" key="1">
    <citation type="submission" date="2021-06" db="EMBL/GenBank/DDBJ databases">
        <authorList>
            <person name="Kallberg Y."/>
            <person name="Tangrot J."/>
            <person name="Rosling A."/>
        </authorList>
    </citation>
    <scope>NUCLEOTIDE SEQUENCE</scope>
    <source>
        <strain evidence="2">UK204</strain>
    </source>
</reference>
<dbReference type="Proteomes" id="UP000789570">
    <property type="component" value="Unassembled WGS sequence"/>
</dbReference>
<dbReference type="OrthoDB" id="2440800at2759"/>
<comment type="caution">
    <text evidence="2">The sequence shown here is derived from an EMBL/GenBank/DDBJ whole genome shotgun (WGS) entry which is preliminary data.</text>
</comment>